<reference evidence="23" key="1">
    <citation type="submission" date="2025-08" db="UniProtKB">
        <authorList>
            <consortium name="RefSeq"/>
        </authorList>
    </citation>
    <scope>IDENTIFICATION</scope>
    <source>
        <tissue evidence="23">Sperm</tissue>
    </source>
</reference>
<feature type="transmembrane region" description="Helical" evidence="20">
    <location>
        <begin position="503"/>
        <end position="529"/>
    </location>
</feature>
<dbReference type="Proteomes" id="UP001318040">
    <property type="component" value="Chromosome 54"/>
</dbReference>
<keyword evidence="13 18" id="KW-0406">Ion transport</keyword>
<dbReference type="GO" id="GO:0031526">
    <property type="term" value="C:brush border membrane"/>
    <property type="evidence" value="ECO:0007669"/>
    <property type="project" value="TreeGrafter"/>
</dbReference>
<feature type="transmembrane region" description="Helical" evidence="20">
    <location>
        <begin position="384"/>
        <end position="408"/>
    </location>
</feature>
<feature type="compositionally biased region" description="Basic residues" evidence="19">
    <location>
        <begin position="810"/>
        <end position="821"/>
    </location>
</feature>
<evidence type="ECO:0000256" key="19">
    <source>
        <dbReference type="SAM" id="MobiDB-lite"/>
    </source>
</evidence>
<feature type="transmembrane region" description="Helical" evidence="20">
    <location>
        <begin position="470"/>
        <end position="491"/>
    </location>
</feature>
<accession>A0AAJ7U612</accession>
<dbReference type="NCBIfam" id="TIGR00840">
    <property type="entry name" value="b_cpa1"/>
    <property type="match status" value="1"/>
</dbReference>
<comment type="catalytic activity">
    <reaction evidence="17">
        <text>Na(+)(in) + H(+)(out) = Na(+)(out) + H(+)(in)</text>
        <dbReference type="Rhea" id="RHEA:29419"/>
        <dbReference type="ChEBI" id="CHEBI:15378"/>
        <dbReference type="ChEBI" id="CHEBI:29101"/>
    </reaction>
</comment>
<evidence type="ECO:0000256" key="11">
    <source>
        <dbReference type="ARBA" id="ARBA00022989"/>
    </source>
</evidence>
<evidence type="ECO:0000313" key="23">
    <source>
        <dbReference type="RefSeq" id="XP_032830379.1"/>
    </source>
</evidence>
<keyword evidence="4 18" id="KW-0813">Transport</keyword>
<evidence type="ECO:0000256" key="2">
    <source>
        <dbReference type="ARBA" id="ARBA00004424"/>
    </source>
</evidence>
<keyword evidence="9" id="KW-0732">Signal</keyword>
<keyword evidence="12" id="KW-0915">Sodium</keyword>
<dbReference type="InterPro" id="IPR018410">
    <property type="entry name" value="Na/H_exchanger_3/5"/>
</dbReference>
<keyword evidence="7" id="KW-0597">Phosphoprotein</keyword>
<keyword evidence="5 18" id="KW-0050">Antiport</keyword>
<evidence type="ECO:0000256" key="15">
    <source>
        <dbReference type="ARBA" id="ARBA00023201"/>
    </source>
</evidence>
<dbReference type="GO" id="GO:0055038">
    <property type="term" value="C:recycling endosome membrane"/>
    <property type="evidence" value="ECO:0007669"/>
    <property type="project" value="UniProtKB-SubCell"/>
</dbReference>
<gene>
    <name evidence="23" type="primary">LOC116954070</name>
</gene>
<evidence type="ECO:0000256" key="14">
    <source>
        <dbReference type="ARBA" id="ARBA00023136"/>
    </source>
</evidence>
<name>A0AAJ7U612_PETMA</name>
<dbReference type="Gene3D" id="6.10.140.1330">
    <property type="match status" value="1"/>
</dbReference>
<dbReference type="AlphaFoldDB" id="A0AAJ7U612"/>
<evidence type="ECO:0000256" key="16">
    <source>
        <dbReference type="ARBA" id="ARBA00045831"/>
    </source>
</evidence>
<dbReference type="InterPro" id="IPR018422">
    <property type="entry name" value="Cation/H_exchanger_CPA1"/>
</dbReference>
<feature type="transmembrane region" description="Helical" evidence="20">
    <location>
        <begin position="37"/>
        <end position="56"/>
    </location>
</feature>
<feature type="transmembrane region" description="Helical" evidence="20">
    <location>
        <begin position="189"/>
        <end position="207"/>
    </location>
</feature>
<evidence type="ECO:0000259" key="21">
    <source>
        <dbReference type="Pfam" id="PF00999"/>
    </source>
</evidence>
<feature type="region of interest" description="Disordered" evidence="19">
    <location>
        <begin position="108"/>
        <end position="168"/>
    </location>
</feature>
<dbReference type="KEGG" id="pmrn:116954070"/>
<feature type="region of interest" description="Disordered" evidence="19">
    <location>
        <begin position="804"/>
        <end position="830"/>
    </location>
</feature>
<keyword evidence="8 18" id="KW-0812">Transmembrane</keyword>
<feature type="transmembrane region" description="Helical" evidence="20">
    <location>
        <begin position="437"/>
        <end position="458"/>
    </location>
</feature>
<keyword evidence="10" id="KW-0967">Endosome</keyword>
<evidence type="ECO:0000256" key="12">
    <source>
        <dbReference type="ARBA" id="ARBA00023053"/>
    </source>
</evidence>
<feature type="transmembrane region" description="Helical" evidence="20">
    <location>
        <begin position="571"/>
        <end position="593"/>
    </location>
</feature>
<keyword evidence="11 20" id="KW-1133">Transmembrane helix</keyword>
<evidence type="ECO:0000256" key="20">
    <source>
        <dbReference type="SAM" id="Phobius"/>
    </source>
</evidence>
<evidence type="ECO:0000256" key="3">
    <source>
        <dbReference type="ARBA" id="ARBA00004520"/>
    </source>
</evidence>
<feature type="transmembrane region" description="Helical" evidence="20">
    <location>
        <begin position="541"/>
        <end position="559"/>
    </location>
</feature>
<feature type="transmembrane region" description="Helical" evidence="20">
    <location>
        <begin position="311"/>
        <end position="334"/>
    </location>
</feature>
<dbReference type="GO" id="GO:0031901">
    <property type="term" value="C:early endosome membrane"/>
    <property type="evidence" value="ECO:0007669"/>
    <property type="project" value="UniProtKB-SubCell"/>
</dbReference>
<dbReference type="PRINTS" id="PR01087">
    <property type="entry name" value="NAHEXCHNGR3"/>
</dbReference>
<keyword evidence="14 20" id="KW-0472">Membrane</keyword>
<dbReference type="InterPro" id="IPR006153">
    <property type="entry name" value="Cation/H_exchanger_TM"/>
</dbReference>
<evidence type="ECO:0000256" key="10">
    <source>
        <dbReference type="ARBA" id="ARBA00022753"/>
    </source>
</evidence>
<dbReference type="RefSeq" id="XP_032830379.1">
    <property type="nucleotide sequence ID" value="XM_032974488.1"/>
</dbReference>
<feature type="transmembrane region" description="Helical" evidence="20">
    <location>
        <begin position="219"/>
        <end position="236"/>
    </location>
</feature>
<protein>
    <recommendedName>
        <fullName evidence="18">Sodium/hydrogen exchanger</fullName>
    </recommendedName>
</protein>
<evidence type="ECO:0000256" key="8">
    <source>
        <dbReference type="ARBA" id="ARBA00022692"/>
    </source>
</evidence>
<keyword evidence="22" id="KW-1185">Reference proteome</keyword>
<dbReference type="GO" id="GO:0015385">
    <property type="term" value="F:sodium:proton antiporter activity"/>
    <property type="evidence" value="ECO:0007669"/>
    <property type="project" value="InterPro"/>
</dbReference>
<dbReference type="PANTHER" id="PTHR10110:SF90">
    <property type="entry name" value="SODIUM_HYDROGEN EXCHANGER 3"/>
    <property type="match status" value="1"/>
</dbReference>
<dbReference type="PANTHER" id="PTHR10110">
    <property type="entry name" value="SODIUM/HYDROGEN EXCHANGER"/>
    <property type="match status" value="1"/>
</dbReference>
<evidence type="ECO:0000256" key="18">
    <source>
        <dbReference type="RuleBase" id="RU003722"/>
    </source>
</evidence>
<comment type="function">
    <text evidence="16">Plasma membrane Na(+)/H(+) antiporter. Exchanges intracellular H(+) ions for extracellular Na(+) in 1:1 stoichiometry, playing a key role in salt and fluid absorption and pH homeostasis. Major apical Na(+)/H(+) exchanger in kidney and intestine playing an important role in renal and intestine Na(+) absorption and blood pressure regulation.</text>
</comment>
<evidence type="ECO:0000256" key="17">
    <source>
        <dbReference type="ARBA" id="ARBA00047524"/>
    </source>
</evidence>
<dbReference type="GO" id="GO:0015386">
    <property type="term" value="F:potassium:proton antiporter activity"/>
    <property type="evidence" value="ECO:0007669"/>
    <property type="project" value="TreeGrafter"/>
</dbReference>
<dbReference type="GO" id="GO:0098719">
    <property type="term" value="P:sodium ion import across plasma membrane"/>
    <property type="evidence" value="ECO:0007669"/>
    <property type="project" value="TreeGrafter"/>
</dbReference>
<dbReference type="InterPro" id="IPR004709">
    <property type="entry name" value="NaH_exchanger"/>
</dbReference>
<evidence type="ECO:0000313" key="22">
    <source>
        <dbReference type="Proteomes" id="UP001318040"/>
    </source>
</evidence>
<keyword evidence="15 18" id="KW-0739">Sodium transport</keyword>
<keyword evidence="6" id="KW-1003">Cell membrane</keyword>
<evidence type="ECO:0000256" key="7">
    <source>
        <dbReference type="ARBA" id="ARBA00022553"/>
    </source>
</evidence>
<proteinExistence type="inferred from homology"/>
<evidence type="ECO:0000256" key="13">
    <source>
        <dbReference type="ARBA" id="ARBA00023065"/>
    </source>
</evidence>
<comment type="subcellular location">
    <subcellularLocation>
        <location evidence="2">Apical cell membrane</location>
        <topology evidence="2">Multi-pass membrane protein</topology>
    </subcellularLocation>
    <subcellularLocation>
        <location evidence="3">Early endosome membrane</location>
        <topology evidence="3">Multi-pass membrane protein</topology>
    </subcellularLocation>
    <subcellularLocation>
        <location evidence="1">Recycling endosome membrane</location>
        <topology evidence="1">Multi-pass membrane protein</topology>
    </subcellularLocation>
</comment>
<evidence type="ECO:0000256" key="4">
    <source>
        <dbReference type="ARBA" id="ARBA00022448"/>
    </source>
</evidence>
<comment type="similarity">
    <text evidence="18">Belongs to the monovalent cation:proton antiporter 1 (CPA1) transporter (TC 2.A.36) family.</text>
</comment>
<evidence type="ECO:0000256" key="9">
    <source>
        <dbReference type="ARBA" id="ARBA00022729"/>
    </source>
</evidence>
<dbReference type="Pfam" id="PF00999">
    <property type="entry name" value="Na_H_Exchanger"/>
    <property type="match status" value="1"/>
</dbReference>
<evidence type="ECO:0000256" key="5">
    <source>
        <dbReference type="ARBA" id="ARBA00022449"/>
    </source>
</evidence>
<feature type="domain" description="Cation/H+ exchanger transmembrane" evidence="21">
    <location>
        <begin position="195"/>
        <end position="595"/>
    </location>
</feature>
<evidence type="ECO:0000256" key="1">
    <source>
        <dbReference type="ARBA" id="ARBA00004195"/>
    </source>
</evidence>
<dbReference type="PRINTS" id="PR01084">
    <property type="entry name" value="NAHEXCHNGR"/>
</dbReference>
<dbReference type="GO" id="GO:0051453">
    <property type="term" value="P:regulation of intracellular pH"/>
    <property type="evidence" value="ECO:0007669"/>
    <property type="project" value="TreeGrafter"/>
</dbReference>
<organism evidence="22 23">
    <name type="scientific">Petromyzon marinus</name>
    <name type="common">Sea lamprey</name>
    <dbReference type="NCBI Taxonomy" id="7757"/>
    <lineage>
        <taxon>Eukaryota</taxon>
        <taxon>Metazoa</taxon>
        <taxon>Chordata</taxon>
        <taxon>Craniata</taxon>
        <taxon>Vertebrata</taxon>
        <taxon>Cyclostomata</taxon>
        <taxon>Hyperoartia</taxon>
        <taxon>Petromyzontiformes</taxon>
        <taxon>Petromyzontidae</taxon>
        <taxon>Petromyzon</taxon>
    </lineage>
</organism>
<evidence type="ECO:0000256" key="6">
    <source>
        <dbReference type="ARBA" id="ARBA00022475"/>
    </source>
</evidence>
<sequence>MFARTRAAMRAAEWLSAAHHHHHPHHRRRHLRTTPTIPKLMMTLQLMTLLLMMLMISGNEANAATARGPAAAIEGGFSTRGGQLGSIHAVAAATTTTTTTTTSITTAAATTTTTTAMNRAPRAGGASDPHQATAAPHEPPTNEDSNGAGGSGTHPTQDPSCGAHGSGGHARPTGYQVVSFQWEHVKDPYIIAVWILVASVAKILFHLNHKLSTLIPESALLIVLGLALGGVVWGASQHAEFTLTPTVFFFYLLPPIVLDAGYFMPARLFFDNIGAILMYAVLGTVWNAATTGLSLYGIFLTGAMGDLQAGLLDFLLFGSLIAAVDPVAVIAVFEEVHVNEVLFIIVFGESLLNDAVTVVLYKVFDSFVALGGENIEGVDYIKGIASFFVVSLGGTAVGVIFAFIIAFVTRFTKHVKMIEPGFVFLLSYLAYLTAEMFTLSAILAITFCGICCRTYVDANISSKSQTVIKYTMKMLASAAETIIFIFLGISAVDTEKWTWNTAFILPTLIFVSVYRIIGVVIQTWILNWFRVVPLSPIDQAVMSYGGLRGAVAFALVALLDEELVPEKRLFVSTTIIVVFFTVIFQGLTIKPLVNWLRVKRSEHREPKLSEEMLDRAFDHILSAVEDISGEYGHHYVRHKWEYFDFKYLNPILMRKSARRNRCLLWDVYHSLNVQDAINFVSQGERSGSLAFIHSASPEHVTSSIDFVGLRRASEVSIANMYRRESAAGSLAVTQLDLHAMERGGAKSGRHREDVVTHRMLRNNLYSPRRHVQSLYSRQAAGTSSVQEQQQKEIFKRTMLKRLESFSQSKQGRRGNRSHRGSKVNGELIPNGFCPLPQKSVSWVEKDALSLTESEADSRSQCSEASELSSMEPGAITFMARSPSQLVSDLRQEIEMVLWFEEM</sequence>
<feature type="transmembrane region" description="Helical" evidence="20">
    <location>
        <begin position="276"/>
        <end position="299"/>
    </location>
</feature>
<feature type="transmembrane region" description="Helical" evidence="20">
    <location>
        <begin position="248"/>
        <end position="264"/>
    </location>
</feature>